<gene>
    <name evidence="2" type="ORF">CYNAS_LOCUS18092</name>
</gene>
<evidence type="ECO:0000256" key="1">
    <source>
        <dbReference type="SAM" id="Phobius"/>
    </source>
</evidence>
<evidence type="ECO:0008006" key="4">
    <source>
        <dbReference type="Google" id="ProtNLM"/>
    </source>
</evidence>
<evidence type="ECO:0000313" key="2">
    <source>
        <dbReference type="EMBL" id="CAJ0606109.1"/>
    </source>
</evidence>
<evidence type="ECO:0000313" key="3">
    <source>
        <dbReference type="Proteomes" id="UP001176961"/>
    </source>
</evidence>
<accession>A0AA36MAY1</accession>
<comment type="caution">
    <text evidence="2">The sequence shown here is derived from an EMBL/GenBank/DDBJ whole genome shotgun (WGS) entry which is preliminary data.</text>
</comment>
<sequence length="158" mass="17903">MTMYDMKELPHLVKPATLILVILQTIFVFSPGYRGFQWFVIMTTIVQLIICVLVFLAMLADITALTEAPMWPMAEMVYSGVFAVFEAINFFYFLVNMFGHFNFWLLLGVFASALLCLVWLFNAFQWWRARNPTMSGNQATAAPPPNFAPSYPAGVNPA</sequence>
<organism evidence="2 3">
    <name type="scientific">Cylicocyclus nassatus</name>
    <name type="common">Nematode worm</name>
    <dbReference type="NCBI Taxonomy" id="53992"/>
    <lineage>
        <taxon>Eukaryota</taxon>
        <taxon>Metazoa</taxon>
        <taxon>Ecdysozoa</taxon>
        <taxon>Nematoda</taxon>
        <taxon>Chromadorea</taxon>
        <taxon>Rhabditida</taxon>
        <taxon>Rhabditina</taxon>
        <taxon>Rhabditomorpha</taxon>
        <taxon>Strongyloidea</taxon>
        <taxon>Strongylidae</taxon>
        <taxon>Cylicocyclus</taxon>
    </lineage>
</organism>
<feature type="transmembrane region" description="Helical" evidence="1">
    <location>
        <begin position="12"/>
        <end position="30"/>
    </location>
</feature>
<keyword evidence="3" id="KW-1185">Reference proteome</keyword>
<dbReference type="AlphaFoldDB" id="A0AA36MAY1"/>
<dbReference type="Proteomes" id="UP001176961">
    <property type="component" value="Unassembled WGS sequence"/>
</dbReference>
<feature type="transmembrane region" description="Helical" evidence="1">
    <location>
        <begin position="101"/>
        <end position="124"/>
    </location>
</feature>
<proteinExistence type="predicted"/>
<name>A0AA36MAY1_CYLNA</name>
<protein>
    <recommendedName>
        <fullName evidence="4">MARVEL domain-containing protein</fullName>
    </recommendedName>
</protein>
<reference evidence="2" key="1">
    <citation type="submission" date="2023-07" db="EMBL/GenBank/DDBJ databases">
        <authorList>
            <consortium name="CYATHOMIX"/>
        </authorList>
    </citation>
    <scope>NUCLEOTIDE SEQUENCE</scope>
    <source>
        <strain evidence="2">N/A</strain>
    </source>
</reference>
<dbReference type="EMBL" id="CATQJL010000316">
    <property type="protein sequence ID" value="CAJ0606109.1"/>
    <property type="molecule type" value="Genomic_DNA"/>
</dbReference>
<keyword evidence="1" id="KW-0472">Membrane</keyword>
<keyword evidence="1" id="KW-1133">Transmembrane helix</keyword>
<feature type="transmembrane region" description="Helical" evidence="1">
    <location>
        <begin position="76"/>
        <end position="95"/>
    </location>
</feature>
<keyword evidence="1" id="KW-0812">Transmembrane</keyword>
<feature type="transmembrane region" description="Helical" evidence="1">
    <location>
        <begin position="36"/>
        <end position="64"/>
    </location>
</feature>